<evidence type="ECO:0000256" key="2">
    <source>
        <dbReference type="SAM" id="Phobius"/>
    </source>
</evidence>
<dbReference type="Pfam" id="PF07228">
    <property type="entry name" value="SpoIIE"/>
    <property type="match status" value="1"/>
</dbReference>
<dbReference type="Gene3D" id="3.60.40.10">
    <property type="entry name" value="PPM-type phosphatase domain"/>
    <property type="match status" value="1"/>
</dbReference>
<dbReference type="RefSeq" id="WP_093712994.1">
    <property type="nucleotide sequence ID" value="NZ_FONG01000004.1"/>
</dbReference>
<dbReference type="STRING" id="380248.SAMN05216251_104342"/>
<keyword evidence="2" id="KW-0472">Membrane</keyword>
<keyword evidence="5" id="KW-1185">Reference proteome</keyword>
<evidence type="ECO:0000256" key="1">
    <source>
        <dbReference type="ARBA" id="ARBA00022801"/>
    </source>
</evidence>
<protein>
    <submittedName>
        <fullName evidence="4">Stage II sporulation protein E (SpoIIE)</fullName>
    </submittedName>
</protein>
<feature type="domain" description="PPM-type phosphatase" evidence="3">
    <location>
        <begin position="140"/>
        <end position="376"/>
    </location>
</feature>
<dbReference type="PANTHER" id="PTHR43156">
    <property type="entry name" value="STAGE II SPORULATION PROTEIN E-RELATED"/>
    <property type="match status" value="1"/>
</dbReference>
<evidence type="ECO:0000313" key="4">
    <source>
        <dbReference type="EMBL" id="SFE68089.1"/>
    </source>
</evidence>
<feature type="transmembrane region" description="Helical" evidence="2">
    <location>
        <begin position="82"/>
        <end position="102"/>
    </location>
</feature>
<organism evidence="4 5">
    <name type="scientific">Actinacidiphila alni</name>
    <dbReference type="NCBI Taxonomy" id="380248"/>
    <lineage>
        <taxon>Bacteria</taxon>
        <taxon>Bacillati</taxon>
        <taxon>Actinomycetota</taxon>
        <taxon>Actinomycetes</taxon>
        <taxon>Kitasatosporales</taxon>
        <taxon>Streptomycetaceae</taxon>
        <taxon>Actinacidiphila</taxon>
    </lineage>
</organism>
<dbReference type="OrthoDB" id="5177934at2"/>
<dbReference type="GO" id="GO:0016791">
    <property type="term" value="F:phosphatase activity"/>
    <property type="evidence" value="ECO:0007669"/>
    <property type="project" value="TreeGrafter"/>
</dbReference>
<gene>
    <name evidence="4" type="ORF">SAMN05216251_104342</name>
</gene>
<keyword evidence="2" id="KW-1133">Transmembrane helix</keyword>
<keyword evidence="1" id="KW-0378">Hydrolase</keyword>
<evidence type="ECO:0000259" key="3">
    <source>
        <dbReference type="SMART" id="SM00331"/>
    </source>
</evidence>
<sequence>MILKRAVQVLRRVPWVLLPAVWVAVTGTLTWQLSEGADVLPALAVTPALTCAAGARRRWVVGSGVVALAVLAADLADDSIDGAGPVLGAAATVLAVVAAALCTAGRRTVLTAELDRTKEIATAAQQVLLRPLPRRAGGWTVAGEYVSASRGARVGGDFYEVLATPYGVRAVIGDARGHGLPAIGMVAALLGSFREAAHQEAEPADVLRRLDGALRRHLRERTQDEHPATAGAAPHDPVAEEFATVQIVQLADDGAVQVVTCGHPQPYLLGAAAGPLPIGEPLPPLGLFDPSRTPVPAAAGQVAPGEGLVLYTDGMQDARDADGTFFPLAEALTAVAGDRAEAPLCGRAVAAGLRDAVLRHADGRPTDDMALLVLVRDGVRAAVPPRAVALSGVPRH</sequence>
<dbReference type="AlphaFoldDB" id="A0A1I2CI95"/>
<keyword evidence="2" id="KW-0812">Transmembrane</keyword>
<feature type="transmembrane region" description="Helical" evidence="2">
    <location>
        <begin position="12"/>
        <end position="33"/>
    </location>
</feature>
<dbReference type="PANTHER" id="PTHR43156:SF2">
    <property type="entry name" value="STAGE II SPORULATION PROTEIN E"/>
    <property type="match status" value="1"/>
</dbReference>
<accession>A0A1I2CI95</accession>
<dbReference type="EMBL" id="FONG01000004">
    <property type="protein sequence ID" value="SFE68089.1"/>
    <property type="molecule type" value="Genomic_DNA"/>
</dbReference>
<evidence type="ECO:0000313" key="5">
    <source>
        <dbReference type="Proteomes" id="UP000199323"/>
    </source>
</evidence>
<dbReference type="InterPro" id="IPR001932">
    <property type="entry name" value="PPM-type_phosphatase-like_dom"/>
</dbReference>
<dbReference type="SMART" id="SM00331">
    <property type="entry name" value="PP2C_SIG"/>
    <property type="match status" value="1"/>
</dbReference>
<dbReference type="Proteomes" id="UP000199323">
    <property type="component" value="Unassembled WGS sequence"/>
</dbReference>
<dbReference type="InterPro" id="IPR052016">
    <property type="entry name" value="Bact_Sigma-Reg"/>
</dbReference>
<name>A0A1I2CI95_9ACTN</name>
<reference evidence="4 5" key="1">
    <citation type="submission" date="2016-10" db="EMBL/GenBank/DDBJ databases">
        <authorList>
            <person name="de Groot N.N."/>
        </authorList>
    </citation>
    <scope>NUCLEOTIDE SEQUENCE [LARGE SCALE GENOMIC DNA]</scope>
    <source>
        <strain evidence="4 5">CGMCC 4.3510</strain>
    </source>
</reference>
<dbReference type="InterPro" id="IPR036457">
    <property type="entry name" value="PPM-type-like_dom_sf"/>
</dbReference>
<proteinExistence type="predicted"/>